<evidence type="ECO:0000313" key="5">
    <source>
        <dbReference type="Proteomes" id="UP001516023"/>
    </source>
</evidence>
<dbReference type="EMBL" id="JABMIG020000112">
    <property type="protein sequence ID" value="KAL3791596.1"/>
    <property type="molecule type" value="Genomic_DNA"/>
</dbReference>
<evidence type="ECO:0000256" key="1">
    <source>
        <dbReference type="SAM" id="Coils"/>
    </source>
</evidence>
<feature type="compositionally biased region" description="Polar residues" evidence="2">
    <location>
        <begin position="134"/>
        <end position="143"/>
    </location>
</feature>
<feature type="region of interest" description="Disordered" evidence="2">
    <location>
        <begin position="131"/>
        <end position="169"/>
    </location>
</feature>
<evidence type="ECO:0000256" key="2">
    <source>
        <dbReference type="SAM" id="MobiDB-lite"/>
    </source>
</evidence>
<feature type="compositionally biased region" description="Basic and acidic residues" evidence="2">
    <location>
        <begin position="202"/>
        <end position="212"/>
    </location>
</feature>
<feature type="coiled-coil region" evidence="1">
    <location>
        <begin position="376"/>
        <end position="410"/>
    </location>
</feature>
<dbReference type="AlphaFoldDB" id="A0ABD3PW28"/>
<proteinExistence type="predicted"/>
<keyword evidence="3" id="KW-1133">Transmembrane helix</keyword>
<feature type="compositionally biased region" description="Low complexity" evidence="2">
    <location>
        <begin position="144"/>
        <end position="157"/>
    </location>
</feature>
<keyword evidence="3" id="KW-0812">Transmembrane</keyword>
<evidence type="ECO:0000256" key="3">
    <source>
        <dbReference type="SAM" id="Phobius"/>
    </source>
</evidence>
<reference evidence="4 5" key="1">
    <citation type="journal article" date="2020" name="G3 (Bethesda)">
        <title>Improved Reference Genome for Cyclotella cryptica CCMP332, a Model for Cell Wall Morphogenesis, Salinity Adaptation, and Lipid Production in Diatoms (Bacillariophyta).</title>
        <authorList>
            <person name="Roberts W.R."/>
            <person name="Downey K.M."/>
            <person name="Ruck E.C."/>
            <person name="Traller J.C."/>
            <person name="Alverson A.J."/>
        </authorList>
    </citation>
    <scope>NUCLEOTIDE SEQUENCE [LARGE SCALE GENOMIC DNA]</scope>
    <source>
        <strain evidence="4 5">CCMP332</strain>
    </source>
</reference>
<keyword evidence="1" id="KW-0175">Coiled coil</keyword>
<evidence type="ECO:0008006" key="6">
    <source>
        <dbReference type="Google" id="ProtNLM"/>
    </source>
</evidence>
<feature type="transmembrane region" description="Helical" evidence="3">
    <location>
        <begin position="41"/>
        <end position="62"/>
    </location>
</feature>
<keyword evidence="3" id="KW-0472">Membrane</keyword>
<keyword evidence="5" id="KW-1185">Reference proteome</keyword>
<comment type="caution">
    <text evidence="4">The sequence shown here is derived from an EMBL/GenBank/DDBJ whole genome shotgun (WGS) entry which is preliminary data.</text>
</comment>
<accession>A0ABD3PW28</accession>
<name>A0ABD3PW28_9STRA</name>
<sequence>MLSKCITKKAGRKSVEPTATCEMASFSAATTVSQHRRTHRIGVKVLAVTVMLVSYVACIALCRVKNVEAMRIAHNLHAARKGAKSRVSLHTTSAAEILRRSIMLYSFKDEDNDGDGNAFRQKQFRQQYPIGMASSDSSRPANKSTQSSYARQSQQYQLRNEKTTDQNSFITSEMERQVAASARATLDSNTVSRAISSLVVDEKAQVKSDSKSNKQSNSADKTEKNTLRYLAGKIRPISTDRDPIVQNQDNINNNSWDTQQIAIASGATTFLLSPVIIPIIHSLIPPLLPFPSSISFEGAAFLGALAYILALGDPTDQSNLISKTASGGILGDGVEVTGAVSRIVGRTALQSVQTSAPRLKAVARAVVDYDSTVNSMEEMKQMQYQLSRRLLELESENEILRREVALWNAVEDVSGVFKLEELKEMARVKGLRGYSSDGKAALLRRLVKERVVELDLTPYYQTLDTLEERLDSA</sequence>
<protein>
    <recommendedName>
        <fullName evidence="6">SAP domain-containing protein</fullName>
    </recommendedName>
</protein>
<organism evidence="4 5">
    <name type="scientific">Cyclotella cryptica</name>
    <dbReference type="NCBI Taxonomy" id="29204"/>
    <lineage>
        <taxon>Eukaryota</taxon>
        <taxon>Sar</taxon>
        <taxon>Stramenopiles</taxon>
        <taxon>Ochrophyta</taxon>
        <taxon>Bacillariophyta</taxon>
        <taxon>Coscinodiscophyceae</taxon>
        <taxon>Thalassiosirophycidae</taxon>
        <taxon>Stephanodiscales</taxon>
        <taxon>Stephanodiscaceae</taxon>
        <taxon>Cyclotella</taxon>
    </lineage>
</organism>
<gene>
    <name evidence="4" type="ORF">HJC23_012186</name>
</gene>
<feature type="region of interest" description="Disordered" evidence="2">
    <location>
        <begin position="202"/>
        <end position="225"/>
    </location>
</feature>
<evidence type="ECO:0000313" key="4">
    <source>
        <dbReference type="EMBL" id="KAL3791596.1"/>
    </source>
</evidence>
<dbReference type="Proteomes" id="UP001516023">
    <property type="component" value="Unassembled WGS sequence"/>
</dbReference>